<sequence length="222" mass="24192">MAFSIFFRAYVLVLLVMLPIMLAAEEDSIPPVLAPYFDKICKDVECGKGSCEAAAGKPFNFVCKCEKGWKRTRHDDDDDDEEDDLQFLPCIVPKCSLDYSCLPAPPPAPPIPHNMSFFDPCYWIYCGEGTCKKNITHGQTCQCNSGFSNLLNIPAFPCFSDCAIGADCEKLGIRLSNSTASSPSSSTSSSNIDDNNGATSFRPKSSHWIAIFLASAAMALLN</sequence>
<dbReference type="EMBL" id="MJEQ01037183">
    <property type="protein sequence ID" value="OIT07035.1"/>
    <property type="molecule type" value="Genomic_DNA"/>
</dbReference>
<organism evidence="2 3">
    <name type="scientific">Nicotiana attenuata</name>
    <name type="common">Coyote tobacco</name>
    <dbReference type="NCBI Taxonomy" id="49451"/>
    <lineage>
        <taxon>Eukaryota</taxon>
        <taxon>Viridiplantae</taxon>
        <taxon>Streptophyta</taxon>
        <taxon>Embryophyta</taxon>
        <taxon>Tracheophyta</taxon>
        <taxon>Spermatophyta</taxon>
        <taxon>Magnoliopsida</taxon>
        <taxon>eudicotyledons</taxon>
        <taxon>Gunneridae</taxon>
        <taxon>Pentapetalae</taxon>
        <taxon>asterids</taxon>
        <taxon>lamiids</taxon>
        <taxon>Solanales</taxon>
        <taxon>Solanaceae</taxon>
        <taxon>Nicotianoideae</taxon>
        <taxon>Nicotianeae</taxon>
        <taxon>Nicotiana</taxon>
    </lineage>
</organism>
<accession>A0A1J6J883</accession>
<comment type="caution">
    <text evidence="2">The sequence shown here is derived from an EMBL/GenBank/DDBJ whole genome shotgun (WGS) entry which is preliminary data.</text>
</comment>
<keyword evidence="1" id="KW-0732">Signal</keyword>
<dbReference type="KEGG" id="nau:109237017"/>
<evidence type="ECO:0000313" key="3">
    <source>
        <dbReference type="Proteomes" id="UP000187609"/>
    </source>
</evidence>
<name>A0A1J6J883_NICAT</name>
<evidence type="ECO:0000313" key="2">
    <source>
        <dbReference type="EMBL" id="OIT07035.1"/>
    </source>
</evidence>
<reference evidence="2" key="1">
    <citation type="submission" date="2016-11" db="EMBL/GenBank/DDBJ databases">
        <title>The genome of Nicotiana attenuata.</title>
        <authorList>
            <person name="Xu S."/>
            <person name="Brockmoeller T."/>
            <person name="Gaquerel E."/>
            <person name="Navarro A."/>
            <person name="Kuhl H."/>
            <person name="Gase K."/>
            <person name="Ling Z."/>
            <person name="Zhou W."/>
            <person name="Kreitzer C."/>
            <person name="Stanke M."/>
            <person name="Tang H."/>
            <person name="Lyons E."/>
            <person name="Pandey P."/>
            <person name="Pandey S.P."/>
            <person name="Timmermann B."/>
            <person name="Baldwin I.T."/>
        </authorList>
    </citation>
    <scope>NUCLEOTIDE SEQUENCE [LARGE SCALE GENOMIC DNA]</scope>
    <source>
        <strain evidence="2">UT</strain>
    </source>
</reference>
<dbReference type="Proteomes" id="UP000187609">
    <property type="component" value="Unassembled WGS sequence"/>
</dbReference>
<dbReference type="PANTHER" id="PTHR33881:SF10">
    <property type="entry name" value="SLIT HOMOLOG 2 PROTEIN-LIKE"/>
    <property type="match status" value="1"/>
</dbReference>
<dbReference type="Gramene" id="OIT07035">
    <property type="protein sequence ID" value="OIT07035"/>
    <property type="gene ID" value="A4A49_31150"/>
</dbReference>
<evidence type="ECO:0000256" key="1">
    <source>
        <dbReference type="SAM" id="SignalP"/>
    </source>
</evidence>
<protein>
    <submittedName>
        <fullName evidence="2">Uncharacterized protein</fullName>
    </submittedName>
</protein>
<dbReference type="AlphaFoldDB" id="A0A1J6J883"/>
<dbReference type="STRING" id="49451.A0A1J6J883"/>
<dbReference type="OrthoDB" id="1914642at2759"/>
<dbReference type="PANTHER" id="PTHR33881">
    <property type="entry name" value="NEUROGENIC LOCUS NOTCH-LIKE PROTEIN"/>
    <property type="match status" value="1"/>
</dbReference>
<gene>
    <name evidence="2" type="ORF">A4A49_31150</name>
</gene>
<feature type="signal peptide" evidence="1">
    <location>
        <begin position="1"/>
        <end position="23"/>
    </location>
</feature>
<keyword evidence="3" id="KW-1185">Reference proteome</keyword>
<feature type="chain" id="PRO_5012250193" evidence="1">
    <location>
        <begin position="24"/>
        <end position="222"/>
    </location>
</feature>
<proteinExistence type="predicted"/>
<dbReference type="OMA" id="FFRCECK"/>